<dbReference type="AlphaFoldDB" id="A0A845QE59"/>
<accession>A0A845QE59</accession>
<proteinExistence type="predicted"/>
<dbReference type="Proteomes" id="UP000470384">
    <property type="component" value="Unassembled WGS sequence"/>
</dbReference>
<evidence type="ECO:0000313" key="2">
    <source>
        <dbReference type="EMBL" id="NBG96321.1"/>
    </source>
</evidence>
<sequence length="256" mass="27605">MRTDPHFIKQILLAVTLAVLAAGFAREAFVLEIGTHTVLQDLRQFHLDSENSVPAWWSSSLMLVAAMVLYRLGAEAKAARDRMWQLWALLAVAFFFLSMDEAASFHEGVIEPLKAAFGFGGIFFYAWVVPAVLCLGGFGLLILPLLRQLPPRLSGRLVLSGIIFVGGALGMEMVGGWLDYSGLRASTFYVLAVTVEETAEFVGLLLFNFALLDQFDPARAQIGHRARGVASPTGGDTRAAAAPAMAGTGQYPVAAE</sequence>
<keyword evidence="1" id="KW-0472">Membrane</keyword>
<dbReference type="RefSeq" id="WP_160588410.1">
    <property type="nucleotide sequence ID" value="NZ_BMHN01000001.1"/>
</dbReference>
<gene>
    <name evidence="2" type="ORF">GTQ45_11305</name>
</gene>
<dbReference type="OrthoDB" id="7060889at2"/>
<keyword evidence="1" id="KW-0812">Transmembrane</keyword>
<dbReference type="EMBL" id="WXYQ01000007">
    <property type="protein sequence ID" value="NBG96321.1"/>
    <property type="molecule type" value="Genomic_DNA"/>
</dbReference>
<feature type="transmembrane region" description="Helical" evidence="1">
    <location>
        <begin position="157"/>
        <end position="177"/>
    </location>
</feature>
<protein>
    <submittedName>
        <fullName evidence="2">Uncharacterized protein</fullName>
    </submittedName>
</protein>
<evidence type="ECO:0000313" key="3">
    <source>
        <dbReference type="Proteomes" id="UP000470384"/>
    </source>
</evidence>
<dbReference type="GeneID" id="300655470"/>
<keyword evidence="3" id="KW-1185">Reference proteome</keyword>
<feature type="transmembrane region" description="Helical" evidence="1">
    <location>
        <begin position="84"/>
        <end position="102"/>
    </location>
</feature>
<comment type="caution">
    <text evidence="2">The sequence shown here is derived from an EMBL/GenBank/DDBJ whole genome shotgun (WGS) entry which is preliminary data.</text>
</comment>
<evidence type="ECO:0000256" key="1">
    <source>
        <dbReference type="SAM" id="Phobius"/>
    </source>
</evidence>
<organism evidence="2 3">
    <name type="scientific">Pyruvatibacter mobilis</name>
    <dbReference type="NCBI Taxonomy" id="1712261"/>
    <lineage>
        <taxon>Bacteria</taxon>
        <taxon>Pseudomonadati</taxon>
        <taxon>Pseudomonadota</taxon>
        <taxon>Alphaproteobacteria</taxon>
        <taxon>Hyphomicrobiales</taxon>
        <taxon>Parvibaculaceae</taxon>
        <taxon>Pyruvatibacter</taxon>
    </lineage>
</organism>
<feature type="transmembrane region" description="Helical" evidence="1">
    <location>
        <begin position="122"/>
        <end position="145"/>
    </location>
</feature>
<keyword evidence="1" id="KW-1133">Transmembrane helix</keyword>
<feature type="transmembrane region" description="Helical" evidence="1">
    <location>
        <begin position="189"/>
        <end position="212"/>
    </location>
</feature>
<reference evidence="2 3" key="1">
    <citation type="journal article" date="2016" name="Int. J. Syst. Evol. Microbiol.">
        <title>Pyruvatibacter mobilis gen. nov., sp. nov., a marine bacterium from the culture broth of Picochlorum sp. 122.</title>
        <authorList>
            <person name="Wang G."/>
            <person name="Tang M."/>
            <person name="Wu H."/>
            <person name="Dai S."/>
            <person name="Li T."/>
            <person name="Chen C."/>
            <person name="He H."/>
            <person name="Fan J."/>
            <person name="Xiang W."/>
            <person name="Li X."/>
        </authorList>
    </citation>
    <scope>NUCLEOTIDE SEQUENCE [LARGE SCALE GENOMIC DNA]</scope>
    <source>
        <strain evidence="2 3">GYP-11</strain>
    </source>
</reference>
<feature type="transmembrane region" description="Helical" evidence="1">
    <location>
        <begin position="54"/>
        <end position="72"/>
    </location>
</feature>
<name>A0A845QE59_9HYPH</name>